<gene>
    <name evidence="4" type="ORF">ODALV1_LOCUS28079</name>
</gene>
<dbReference type="InterPro" id="IPR036875">
    <property type="entry name" value="Znf_CCHC_sf"/>
</dbReference>
<feature type="region of interest" description="Disordered" evidence="1">
    <location>
        <begin position="410"/>
        <end position="457"/>
    </location>
</feature>
<dbReference type="EMBL" id="CAXLJM020000133">
    <property type="protein sequence ID" value="CAL8139971.1"/>
    <property type="molecule type" value="Genomic_DNA"/>
</dbReference>
<proteinExistence type="predicted"/>
<comment type="caution">
    <text evidence="4">The sequence shown here is derived from an EMBL/GenBank/DDBJ whole genome shotgun (WGS) entry which is preliminary data.</text>
</comment>
<dbReference type="SUPFAM" id="SSF57756">
    <property type="entry name" value="Retrovirus zinc finger-like domains"/>
    <property type="match status" value="1"/>
</dbReference>
<feature type="compositionally biased region" description="Low complexity" evidence="1">
    <location>
        <begin position="410"/>
        <end position="435"/>
    </location>
</feature>
<sequence length="457" mass="51020">MRANSRRRPISTSPQVVVHSHRTRSNRSAAVDTPLLSLPPPTRRRRVVKSKVMAGQANNANVPVGPQVVLDANLAQGLNADQQAAINVFLAQQVVLASCNVRVSGMHAKLPIPEYDPNSMTSTSYFIQCENFFQAQGIQAAQYHIMIGTTLKPDKKTWYDNVAPTLNNWEDFKLAFASRFDSLQTQERRKKLLWSRQQTLTESVEQFLNEMVNLAKQIDPTEAEHISVLRAKNSLVPDLRLHIQIGDPGQLTINSLLEKAADAIDALVAKDSLTGRHTALPPLYGFKQTVHETKPKPNSPNYRGRGRSSFTYGRGAYRGRGSHNNHTSNFQSNGNSSTTQSNPNSQQNSNGNANQFRSRINSAPTERGNFVRTTEPQRVKCYNCEEIGHFARDLDKQVRNANGSAMLMKAQNANNNPSGNGSSNQPPQSNSSQFSQEREPQRNNSLNFRGNRHRNRR</sequence>
<feature type="region of interest" description="Disordered" evidence="1">
    <location>
        <begin position="1"/>
        <end position="41"/>
    </location>
</feature>
<feature type="region of interest" description="Disordered" evidence="1">
    <location>
        <begin position="285"/>
        <end position="372"/>
    </location>
</feature>
<dbReference type="Pfam" id="PF03732">
    <property type="entry name" value="Retrotrans_gag"/>
    <property type="match status" value="1"/>
</dbReference>
<dbReference type="InterPro" id="IPR005162">
    <property type="entry name" value="Retrotrans_gag_dom"/>
</dbReference>
<protein>
    <recommendedName>
        <fullName evidence="6">Retrotransposon gag domain-containing protein</fullName>
    </recommendedName>
</protein>
<feature type="domain" description="Retrotransposon gag" evidence="3">
    <location>
        <begin position="150"/>
        <end position="228"/>
    </location>
</feature>
<evidence type="ECO:0008006" key="6">
    <source>
        <dbReference type="Google" id="ProtNLM"/>
    </source>
</evidence>
<evidence type="ECO:0000256" key="1">
    <source>
        <dbReference type="SAM" id="MobiDB-lite"/>
    </source>
</evidence>
<feature type="compositionally biased region" description="Low complexity" evidence="1">
    <location>
        <begin position="328"/>
        <end position="356"/>
    </location>
</feature>
<evidence type="ECO:0000259" key="3">
    <source>
        <dbReference type="Pfam" id="PF03732"/>
    </source>
</evidence>
<name>A0ABP1S0A2_9HEXA</name>
<reference evidence="4 5" key="1">
    <citation type="submission" date="2024-08" db="EMBL/GenBank/DDBJ databases">
        <authorList>
            <person name="Cucini C."/>
            <person name="Frati F."/>
        </authorList>
    </citation>
    <scope>NUCLEOTIDE SEQUENCE [LARGE SCALE GENOMIC DNA]</scope>
</reference>
<dbReference type="InterPro" id="IPR001878">
    <property type="entry name" value="Znf_CCHC"/>
</dbReference>
<dbReference type="Proteomes" id="UP001642540">
    <property type="component" value="Unassembled WGS sequence"/>
</dbReference>
<keyword evidence="5" id="KW-1185">Reference proteome</keyword>
<dbReference type="Pfam" id="PF00098">
    <property type="entry name" value="zf-CCHC"/>
    <property type="match status" value="1"/>
</dbReference>
<evidence type="ECO:0000313" key="4">
    <source>
        <dbReference type="EMBL" id="CAL8139971.1"/>
    </source>
</evidence>
<evidence type="ECO:0000313" key="5">
    <source>
        <dbReference type="Proteomes" id="UP001642540"/>
    </source>
</evidence>
<organism evidence="4 5">
    <name type="scientific">Orchesella dallaii</name>
    <dbReference type="NCBI Taxonomy" id="48710"/>
    <lineage>
        <taxon>Eukaryota</taxon>
        <taxon>Metazoa</taxon>
        <taxon>Ecdysozoa</taxon>
        <taxon>Arthropoda</taxon>
        <taxon>Hexapoda</taxon>
        <taxon>Collembola</taxon>
        <taxon>Entomobryomorpha</taxon>
        <taxon>Entomobryoidea</taxon>
        <taxon>Orchesellidae</taxon>
        <taxon>Orchesellinae</taxon>
        <taxon>Orchesella</taxon>
    </lineage>
</organism>
<evidence type="ECO:0000259" key="2">
    <source>
        <dbReference type="Pfam" id="PF00098"/>
    </source>
</evidence>
<accession>A0ABP1S0A2</accession>
<feature type="domain" description="CCHC-type" evidence="2">
    <location>
        <begin position="380"/>
        <end position="393"/>
    </location>
</feature>